<dbReference type="Proteomes" id="UP001055439">
    <property type="component" value="Chromosome 8"/>
</dbReference>
<organism evidence="2 3">
    <name type="scientific">Musa troglodytarum</name>
    <name type="common">fe'i banana</name>
    <dbReference type="NCBI Taxonomy" id="320322"/>
    <lineage>
        <taxon>Eukaryota</taxon>
        <taxon>Viridiplantae</taxon>
        <taxon>Streptophyta</taxon>
        <taxon>Embryophyta</taxon>
        <taxon>Tracheophyta</taxon>
        <taxon>Spermatophyta</taxon>
        <taxon>Magnoliopsida</taxon>
        <taxon>Liliopsida</taxon>
        <taxon>Zingiberales</taxon>
        <taxon>Musaceae</taxon>
        <taxon>Musa</taxon>
    </lineage>
</organism>
<feature type="compositionally biased region" description="Low complexity" evidence="1">
    <location>
        <begin position="179"/>
        <end position="193"/>
    </location>
</feature>
<name>A0A9E7KZ90_9LILI</name>
<reference evidence="2" key="1">
    <citation type="submission" date="2022-05" db="EMBL/GenBank/DDBJ databases">
        <title>The Musa troglodytarum L. genome provides insights into the mechanism of non-climacteric behaviour and enrichment of carotenoids.</title>
        <authorList>
            <person name="Wang J."/>
        </authorList>
    </citation>
    <scope>NUCLEOTIDE SEQUENCE</scope>
    <source>
        <tissue evidence="2">Leaf</tissue>
    </source>
</reference>
<evidence type="ECO:0000313" key="3">
    <source>
        <dbReference type="Proteomes" id="UP001055439"/>
    </source>
</evidence>
<proteinExistence type="predicted"/>
<keyword evidence="3" id="KW-1185">Reference proteome</keyword>
<sequence>MATCLGRHSGCLGRTLSGQTDNPVVTVGVVGGSDLVKITEQFGKTDRVLAGITGSLFSFRACRTRDPCDVASLGTLHLCLFLKLRMRKGAQADTRASVVLETHLPSKIFSTSASLSLLASMAPKKKKNRHQGSKSKMQPGSSSGTVPSPPQDSPPVTTELHDEATTSQEPTSSAAPEGATPASPPVASVVPHSRSQGEEEVEERGVDQADPQMASLVDSVDNLTVDDEDGMGWLQRGLTTLGSTFPELRSMTRELDGLPDDQESQELMADLTESLVAVANIFGGYTTLVRRTVRILQQERRDE</sequence>
<protein>
    <submittedName>
        <fullName evidence="2">Uncharacterized protein</fullName>
    </submittedName>
</protein>
<dbReference type="OrthoDB" id="10575496at2759"/>
<feature type="compositionally biased region" description="Polar residues" evidence="1">
    <location>
        <begin position="165"/>
        <end position="174"/>
    </location>
</feature>
<dbReference type="EMBL" id="CP097510">
    <property type="protein sequence ID" value="URE32374.1"/>
    <property type="molecule type" value="Genomic_DNA"/>
</dbReference>
<dbReference type="AlphaFoldDB" id="A0A9E7KZ90"/>
<gene>
    <name evidence="2" type="ORF">MUK42_15536</name>
</gene>
<accession>A0A9E7KZ90</accession>
<feature type="compositionally biased region" description="Basic residues" evidence="1">
    <location>
        <begin position="123"/>
        <end position="133"/>
    </location>
</feature>
<feature type="region of interest" description="Disordered" evidence="1">
    <location>
        <begin position="122"/>
        <end position="212"/>
    </location>
</feature>
<evidence type="ECO:0000313" key="2">
    <source>
        <dbReference type="EMBL" id="URE32374.1"/>
    </source>
</evidence>
<evidence type="ECO:0000256" key="1">
    <source>
        <dbReference type="SAM" id="MobiDB-lite"/>
    </source>
</evidence>